<feature type="compositionally biased region" description="Basic and acidic residues" evidence="1">
    <location>
        <begin position="656"/>
        <end position="667"/>
    </location>
</feature>
<feature type="region of interest" description="Disordered" evidence="1">
    <location>
        <begin position="608"/>
        <end position="667"/>
    </location>
</feature>
<feature type="compositionally biased region" description="Basic and acidic residues" evidence="1">
    <location>
        <begin position="635"/>
        <end position="646"/>
    </location>
</feature>
<feature type="compositionally biased region" description="Low complexity" evidence="1">
    <location>
        <begin position="612"/>
        <end position="634"/>
    </location>
</feature>
<accession>A0A0D2KDR0</accession>
<dbReference type="STRING" id="1442371.A0A0D2KDR0"/>
<protein>
    <submittedName>
        <fullName evidence="2">Uncharacterized protein</fullName>
    </submittedName>
</protein>
<feature type="region of interest" description="Disordered" evidence="1">
    <location>
        <begin position="241"/>
        <end position="268"/>
    </location>
</feature>
<feature type="region of interest" description="Disordered" evidence="1">
    <location>
        <begin position="385"/>
        <end position="424"/>
    </location>
</feature>
<evidence type="ECO:0000256" key="1">
    <source>
        <dbReference type="SAM" id="MobiDB-lite"/>
    </source>
</evidence>
<sequence length="746" mass="82984">MYIEEIPPGSVPTLAKLLQFRPNEPPEALSRRLLQGVKSLPSFLRPSRLEKILLPPRGHLCQVHKCLHYDVVDVVLHHVQLEVGIRLNNLISQCDLLSPEQYVRVMRLRALHALWLTPEDYEKTFLTSSQNSKWSYQSDRCRACMLCRLTSDLEILLDLRWAVRSRATQNFIAMHGSPKLQLWVQVWIAVLARCVERATGQEIDLDTVLLENEQQAVALKKVRVNIEALRKEKYKYMKLSRTKSRRTRAKGADSCHLVPNPPGPPWREAAETATVQDTRDNHAGEDLSGEPNEADLEAMDAFEALTSTTYLPGQSHLNAKYPFESTISSVSGDPSTKGQSPYGHCSSYTTERASMYSVVEDPLTGASQVLTDSTDQDDEQLDYVSPRSQWKASQQEQQTLPSTVYSRPTDSRGGHEQLDGAFSGMSTSAIVSSRDSWETEPLMASSSSIYSAATTATSKTQKRYAARSRQRLARVDEHEDEHCWGSQGDYYSRSRRDAAETYTDLLDPTPFTPTTTSETLSRPGHGPGACTPPTSASELFLRLYDDVCRPVADSGSITTIPSPSKSTTSEAAPHRSHVPSTAPPRRRPVSSTEDFLHLYGEVVSAYSRDRSSGSGSFLSPSTVRTASTSTVVSDTTRKRLTPERLSVRASTSTSQRHNDGRRRSDVPTIHGDVHVHMHDRAVPCSSASISSGHSKSRRSRSSQSDRYDQCDPRDRDSRTSSDVQSTSSGECHSQRGTIWVGFDHGR</sequence>
<feature type="compositionally biased region" description="Basic and acidic residues" evidence="1">
    <location>
        <begin position="703"/>
        <end position="719"/>
    </location>
</feature>
<keyword evidence="3" id="KW-1185">Reference proteome</keyword>
<name>A0A0D2KDR0_9EURO</name>
<feature type="compositionally biased region" description="Low complexity" evidence="1">
    <location>
        <begin position="502"/>
        <end position="520"/>
    </location>
</feature>
<feature type="compositionally biased region" description="Polar residues" evidence="1">
    <location>
        <begin position="327"/>
        <end position="339"/>
    </location>
</feature>
<dbReference type="VEuPathDB" id="FungiDB:Z520_09533"/>
<feature type="compositionally biased region" description="Low complexity" evidence="1">
    <location>
        <begin position="554"/>
        <end position="569"/>
    </location>
</feature>
<feature type="region of interest" description="Disordered" evidence="1">
    <location>
        <begin position="554"/>
        <end position="590"/>
    </location>
</feature>
<dbReference type="AlphaFoldDB" id="A0A0D2KDR0"/>
<reference evidence="2 3" key="1">
    <citation type="submission" date="2015-01" db="EMBL/GenBank/DDBJ databases">
        <title>The Genome Sequence of Fonsecaea multimorphosa CBS 102226.</title>
        <authorList>
            <consortium name="The Broad Institute Genomics Platform"/>
            <person name="Cuomo C."/>
            <person name="de Hoog S."/>
            <person name="Gorbushina A."/>
            <person name="Stielow B."/>
            <person name="Teixiera M."/>
            <person name="Abouelleil A."/>
            <person name="Chapman S.B."/>
            <person name="Priest M."/>
            <person name="Young S.K."/>
            <person name="Wortman J."/>
            <person name="Nusbaum C."/>
            <person name="Birren B."/>
        </authorList>
    </citation>
    <scope>NUCLEOTIDE SEQUENCE [LARGE SCALE GENOMIC DNA]</scope>
    <source>
        <strain evidence="2 3">CBS 102226</strain>
    </source>
</reference>
<feature type="region of interest" description="Disordered" evidence="1">
    <location>
        <begin position="684"/>
        <end position="746"/>
    </location>
</feature>
<evidence type="ECO:0000313" key="3">
    <source>
        <dbReference type="Proteomes" id="UP000053411"/>
    </source>
</evidence>
<evidence type="ECO:0000313" key="2">
    <source>
        <dbReference type="EMBL" id="KIX94843.1"/>
    </source>
</evidence>
<feature type="region of interest" description="Disordered" evidence="1">
    <location>
        <begin position="327"/>
        <end position="346"/>
    </location>
</feature>
<dbReference type="GeneID" id="27715279"/>
<gene>
    <name evidence="2" type="ORF">Z520_09533</name>
</gene>
<organism evidence="2 3">
    <name type="scientific">Fonsecaea multimorphosa CBS 102226</name>
    <dbReference type="NCBI Taxonomy" id="1442371"/>
    <lineage>
        <taxon>Eukaryota</taxon>
        <taxon>Fungi</taxon>
        <taxon>Dikarya</taxon>
        <taxon>Ascomycota</taxon>
        <taxon>Pezizomycotina</taxon>
        <taxon>Eurotiomycetes</taxon>
        <taxon>Chaetothyriomycetidae</taxon>
        <taxon>Chaetothyriales</taxon>
        <taxon>Herpotrichiellaceae</taxon>
        <taxon>Fonsecaea</taxon>
    </lineage>
</organism>
<feature type="region of interest" description="Disordered" evidence="1">
    <location>
        <begin position="502"/>
        <end position="533"/>
    </location>
</feature>
<dbReference type="Proteomes" id="UP000053411">
    <property type="component" value="Unassembled WGS sequence"/>
</dbReference>
<feature type="compositionally biased region" description="Basic and acidic residues" evidence="1">
    <location>
        <begin position="409"/>
        <end position="418"/>
    </location>
</feature>
<dbReference type="OrthoDB" id="3786931at2759"/>
<dbReference type="RefSeq" id="XP_016628966.1">
    <property type="nucleotide sequence ID" value="XM_016780027.1"/>
</dbReference>
<dbReference type="EMBL" id="KN848085">
    <property type="protein sequence ID" value="KIX94843.1"/>
    <property type="molecule type" value="Genomic_DNA"/>
</dbReference>
<feature type="compositionally biased region" description="Polar residues" evidence="1">
    <location>
        <begin position="386"/>
        <end position="408"/>
    </location>
</feature>
<proteinExistence type="predicted"/>